<accession>A0AA97I1H1</accession>
<evidence type="ECO:0000256" key="2">
    <source>
        <dbReference type="SAM" id="SignalP"/>
    </source>
</evidence>
<protein>
    <submittedName>
        <fullName evidence="3">Type IV secretion system protein</fullName>
    </submittedName>
</protein>
<evidence type="ECO:0000256" key="1">
    <source>
        <dbReference type="SAM" id="Coils"/>
    </source>
</evidence>
<proteinExistence type="predicted"/>
<feature type="signal peptide" evidence="2">
    <location>
        <begin position="1"/>
        <end position="22"/>
    </location>
</feature>
<reference evidence="3 4" key="1">
    <citation type="submission" date="2023-10" db="EMBL/GenBank/DDBJ databases">
        <title>Complete genome sequence of a Sphingomonadaceae bacterium.</title>
        <authorList>
            <person name="Yan C."/>
        </authorList>
    </citation>
    <scope>NUCLEOTIDE SEQUENCE [LARGE SCALE GENOMIC DNA]</scope>
    <source>
        <strain evidence="3 4">SCSIO 66989</strain>
        <plasmid evidence="3 4">unnamed</plasmid>
    </source>
</reference>
<dbReference type="CDD" id="cd14262">
    <property type="entry name" value="VirB5_like"/>
    <property type="match status" value="1"/>
</dbReference>
<dbReference type="KEGG" id="acoa:RB602_15270"/>
<dbReference type="Proteomes" id="UP001302429">
    <property type="component" value="Plasmid unnamed"/>
</dbReference>
<keyword evidence="4" id="KW-1185">Reference proteome</keyword>
<geneLocation type="plasmid" evidence="3 4">
    <name>unnamed</name>
</geneLocation>
<dbReference type="Pfam" id="PF07996">
    <property type="entry name" value="T4SS"/>
    <property type="match status" value="1"/>
</dbReference>
<keyword evidence="2" id="KW-0732">Signal</keyword>
<gene>
    <name evidence="3" type="ORF">RB602_15270</name>
</gene>
<feature type="chain" id="PRO_5041651068" evidence="2">
    <location>
        <begin position="23"/>
        <end position="239"/>
    </location>
</feature>
<keyword evidence="3" id="KW-0614">Plasmid</keyword>
<dbReference type="SUPFAM" id="SSF101082">
    <property type="entry name" value="Typo IV secretion system protein TraC"/>
    <property type="match status" value="1"/>
</dbReference>
<dbReference type="Gene3D" id="1.20.58.430">
    <property type="entry name" value="Type IV secretion system, VirB5-domain"/>
    <property type="match status" value="1"/>
</dbReference>
<keyword evidence="1" id="KW-0175">Coiled coil</keyword>
<dbReference type="InterPro" id="IPR023220">
    <property type="entry name" value="T4SS_VirB5-domain"/>
</dbReference>
<evidence type="ECO:0000313" key="3">
    <source>
        <dbReference type="EMBL" id="WOE76744.1"/>
    </source>
</evidence>
<name>A0AA97I1H1_9SPHN</name>
<dbReference type="InterPro" id="IPR014158">
    <property type="entry name" value="T4SS_VirB5"/>
</dbReference>
<feature type="coiled-coil region" evidence="1">
    <location>
        <begin position="32"/>
        <end position="66"/>
    </location>
</feature>
<organism evidence="3 4">
    <name type="scientific">Alterisphingorhabdus coralli</name>
    <dbReference type="NCBI Taxonomy" id="3071408"/>
    <lineage>
        <taxon>Bacteria</taxon>
        <taxon>Pseudomonadati</taxon>
        <taxon>Pseudomonadota</taxon>
        <taxon>Alphaproteobacteria</taxon>
        <taxon>Sphingomonadales</taxon>
        <taxon>Sphingomonadaceae</taxon>
        <taxon>Alterisphingorhabdus (ex Yan et al. 2024)</taxon>
    </lineage>
</organism>
<sequence>MLKKLTVAAALVAMAVPSAAQAQWKVFDSANYAQAIEQVRQAQQQIEEARRRLQEMQRLYDSVNGITDIQDVASIMNNPQLRGALPEGVTDVGDLVRQNRDLGGALGARADAILRETDYQLGSEASDAQREAFETAARDASKARALADQALINADDRAQGVGQLNDRLNVAETQKEVMAVQTRAAIEGVAASNETNRLIALEAAQRAEGERRSIERTALVNRQRKAASDYRASRSWGAK</sequence>
<dbReference type="EMBL" id="CP136595">
    <property type="protein sequence ID" value="WOE76744.1"/>
    <property type="molecule type" value="Genomic_DNA"/>
</dbReference>
<dbReference type="AlphaFoldDB" id="A0AA97I1H1"/>
<evidence type="ECO:0000313" key="4">
    <source>
        <dbReference type="Proteomes" id="UP001302429"/>
    </source>
</evidence>
<dbReference type="RefSeq" id="WP_317084697.1">
    <property type="nucleotide sequence ID" value="NZ_CP136595.1"/>
</dbReference>